<dbReference type="OrthoDB" id="10606170at2759"/>
<proteinExistence type="predicted"/>
<name>A0A1J4JZ20_9EUKA</name>
<dbReference type="GeneID" id="94841047"/>
<evidence type="ECO:0000313" key="2">
    <source>
        <dbReference type="Proteomes" id="UP000179807"/>
    </source>
</evidence>
<dbReference type="AlphaFoldDB" id="A0A1J4JZ20"/>
<keyword evidence="2" id="KW-1185">Reference proteome</keyword>
<dbReference type="EMBL" id="MLAK01000812">
    <property type="protein sequence ID" value="OHT03938.1"/>
    <property type="molecule type" value="Genomic_DNA"/>
</dbReference>
<dbReference type="VEuPathDB" id="TrichDB:TRFO_28724"/>
<evidence type="ECO:0000313" key="1">
    <source>
        <dbReference type="EMBL" id="OHT03938.1"/>
    </source>
</evidence>
<organism evidence="1 2">
    <name type="scientific">Tritrichomonas foetus</name>
    <dbReference type="NCBI Taxonomy" id="1144522"/>
    <lineage>
        <taxon>Eukaryota</taxon>
        <taxon>Metamonada</taxon>
        <taxon>Parabasalia</taxon>
        <taxon>Tritrichomonadida</taxon>
        <taxon>Tritrichomonadidae</taxon>
        <taxon>Tritrichomonas</taxon>
    </lineage>
</organism>
<accession>A0A1J4JZ20</accession>
<evidence type="ECO:0008006" key="3">
    <source>
        <dbReference type="Google" id="ProtNLM"/>
    </source>
</evidence>
<dbReference type="Proteomes" id="UP000179807">
    <property type="component" value="Unassembled WGS sequence"/>
</dbReference>
<dbReference type="SUPFAM" id="SSF54236">
    <property type="entry name" value="Ubiquitin-like"/>
    <property type="match status" value="1"/>
</dbReference>
<dbReference type="RefSeq" id="XP_068357074.1">
    <property type="nucleotide sequence ID" value="XM_068506343.1"/>
</dbReference>
<comment type="caution">
    <text evidence="1">The sequence shown here is derived from an EMBL/GenBank/DDBJ whole genome shotgun (WGS) entry which is preliminary data.</text>
</comment>
<dbReference type="InterPro" id="IPR029071">
    <property type="entry name" value="Ubiquitin-like_domsf"/>
</dbReference>
<reference evidence="1" key="1">
    <citation type="submission" date="2016-10" db="EMBL/GenBank/DDBJ databases">
        <authorList>
            <person name="Benchimol M."/>
            <person name="Almeida L.G."/>
            <person name="Vasconcelos A.T."/>
            <person name="Perreira-Neves A."/>
            <person name="Rosa I.A."/>
            <person name="Tasca T."/>
            <person name="Bogo M.R."/>
            <person name="de Souza W."/>
        </authorList>
    </citation>
    <scope>NUCLEOTIDE SEQUENCE [LARGE SCALE GENOMIC DNA]</scope>
    <source>
        <strain evidence="1">K</strain>
    </source>
</reference>
<sequence>MNPGNEEIQIVLHKDGEETPFRVKAFDSICSILNTLKNNSPLIFIYQNAILSNALSFSFYGIKNGSHIYAVTPKNGINCHPSSKCSNSNHRDLFAHKKLLSPMISKERFREAYEKKVGKDINEDKFLMAYRRYQDPQISNESAKIKDRIFHQIEGTIKCHRKMMRNFFQNSEKFFNNRNQIHNTENPQK</sequence>
<protein>
    <recommendedName>
        <fullName evidence="3">Ubiquitin-like domain-containing protein</fullName>
    </recommendedName>
</protein>
<gene>
    <name evidence="1" type="ORF">TRFO_28724</name>
</gene>